<dbReference type="PANTHER" id="PTHR47326:SF1">
    <property type="entry name" value="HTH PSQ-TYPE DOMAIN-CONTAINING PROTEIN"/>
    <property type="match status" value="1"/>
</dbReference>
<reference evidence="2 3" key="1">
    <citation type="journal article" date="2013" name="Genome Biol.">
        <title>Draft genome of the mountain pine beetle, Dendroctonus ponderosae Hopkins, a major forest pest.</title>
        <authorList>
            <person name="Keeling C.I."/>
            <person name="Yuen M.M."/>
            <person name="Liao N.Y."/>
            <person name="Docking T.R."/>
            <person name="Chan S.K."/>
            <person name="Taylor G.A."/>
            <person name="Palmquist D.L."/>
            <person name="Jackman S.D."/>
            <person name="Nguyen A."/>
            <person name="Li M."/>
            <person name="Henderson H."/>
            <person name="Janes J.K."/>
            <person name="Zhao Y."/>
            <person name="Pandoh P."/>
            <person name="Moore R."/>
            <person name="Sperling F.A."/>
            <person name="Huber D.P."/>
            <person name="Birol I."/>
            <person name="Jones S.J."/>
            <person name="Bohlmann J."/>
        </authorList>
    </citation>
    <scope>NUCLEOTIDE SEQUENCE</scope>
</reference>
<dbReference type="PANTHER" id="PTHR47326">
    <property type="entry name" value="TRANSPOSABLE ELEMENT TC3 TRANSPOSASE-LIKE PROTEIN"/>
    <property type="match status" value="1"/>
</dbReference>
<evidence type="ECO:0000259" key="1">
    <source>
        <dbReference type="Pfam" id="PF16087"/>
    </source>
</evidence>
<feature type="domain" description="DUF4817" evidence="1">
    <location>
        <begin position="43"/>
        <end position="83"/>
    </location>
</feature>
<name>U4UMX6_DENPD</name>
<evidence type="ECO:0000313" key="2">
    <source>
        <dbReference type="EMBL" id="ERL94482.1"/>
    </source>
</evidence>
<dbReference type="AlphaFoldDB" id="U4UMX6"/>
<proteinExistence type="predicted"/>
<organism evidence="2 3">
    <name type="scientific">Dendroctonus ponderosae</name>
    <name type="common">Mountain pine beetle</name>
    <dbReference type="NCBI Taxonomy" id="77166"/>
    <lineage>
        <taxon>Eukaryota</taxon>
        <taxon>Metazoa</taxon>
        <taxon>Ecdysozoa</taxon>
        <taxon>Arthropoda</taxon>
        <taxon>Hexapoda</taxon>
        <taxon>Insecta</taxon>
        <taxon>Pterygota</taxon>
        <taxon>Neoptera</taxon>
        <taxon>Endopterygota</taxon>
        <taxon>Coleoptera</taxon>
        <taxon>Polyphaga</taxon>
        <taxon>Cucujiformia</taxon>
        <taxon>Curculionidae</taxon>
        <taxon>Scolytinae</taxon>
        <taxon>Dendroctonus</taxon>
    </lineage>
</organism>
<dbReference type="InterPro" id="IPR032135">
    <property type="entry name" value="DUF4817"/>
</dbReference>
<dbReference type="Proteomes" id="UP000030742">
    <property type="component" value="Unassembled WGS sequence"/>
</dbReference>
<sequence length="178" mass="20203">MVQIHISWEILKREILEYVIILFNSSPLVATGAGRVDQHFEQQHQNAASTFRALRADYGRHNRPTEQKISNTVEKFEETGSVTDIARHVHHRSIRSAENVTVVAQSVEEDPNSSILRRAQHLGLTYASYSYALLQEKAPGRGISRLSDVNWPARSCDLTPLDFFLQGYAKDRVYANIP</sequence>
<dbReference type="EMBL" id="KB632390">
    <property type="protein sequence ID" value="ERL94482.1"/>
    <property type="molecule type" value="Genomic_DNA"/>
</dbReference>
<accession>U4UMX6</accession>
<dbReference type="STRING" id="77166.U4UMX6"/>
<gene>
    <name evidence="2" type="ORF">D910_11759</name>
</gene>
<dbReference type="Pfam" id="PF16087">
    <property type="entry name" value="DUF4817"/>
    <property type="match status" value="1"/>
</dbReference>
<evidence type="ECO:0000313" key="3">
    <source>
        <dbReference type="Proteomes" id="UP000030742"/>
    </source>
</evidence>
<protein>
    <recommendedName>
        <fullName evidence="1">DUF4817 domain-containing protein</fullName>
    </recommendedName>
</protein>